<proteinExistence type="predicted"/>
<organism evidence="1 2">
    <name type="scientific">Roridomyces roridus</name>
    <dbReference type="NCBI Taxonomy" id="1738132"/>
    <lineage>
        <taxon>Eukaryota</taxon>
        <taxon>Fungi</taxon>
        <taxon>Dikarya</taxon>
        <taxon>Basidiomycota</taxon>
        <taxon>Agaricomycotina</taxon>
        <taxon>Agaricomycetes</taxon>
        <taxon>Agaricomycetidae</taxon>
        <taxon>Agaricales</taxon>
        <taxon>Marasmiineae</taxon>
        <taxon>Mycenaceae</taxon>
        <taxon>Roridomyces</taxon>
    </lineage>
</organism>
<gene>
    <name evidence="1" type="ORF">FB45DRAFT_1109997</name>
</gene>
<dbReference type="EMBL" id="JARKIF010000026">
    <property type="protein sequence ID" value="KAJ7614336.1"/>
    <property type="molecule type" value="Genomic_DNA"/>
</dbReference>
<dbReference type="AlphaFoldDB" id="A0AAD7FDS1"/>
<dbReference type="Proteomes" id="UP001221142">
    <property type="component" value="Unassembled WGS sequence"/>
</dbReference>
<evidence type="ECO:0000313" key="1">
    <source>
        <dbReference type="EMBL" id="KAJ7614336.1"/>
    </source>
</evidence>
<evidence type="ECO:0000313" key="2">
    <source>
        <dbReference type="Proteomes" id="UP001221142"/>
    </source>
</evidence>
<reference evidence="1" key="1">
    <citation type="submission" date="2023-03" db="EMBL/GenBank/DDBJ databases">
        <title>Massive genome expansion in bonnet fungi (Mycena s.s.) driven by repeated elements and novel gene families across ecological guilds.</title>
        <authorList>
            <consortium name="Lawrence Berkeley National Laboratory"/>
            <person name="Harder C.B."/>
            <person name="Miyauchi S."/>
            <person name="Viragh M."/>
            <person name="Kuo A."/>
            <person name="Thoen E."/>
            <person name="Andreopoulos B."/>
            <person name="Lu D."/>
            <person name="Skrede I."/>
            <person name="Drula E."/>
            <person name="Henrissat B."/>
            <person name="Morin E."/>
            <person name="Kohler A."/>
            <person name="Barry K."/>
            <person name="LaButti K."/>
            <person name="Morin E."/>
            <person name="Salamov A."/>
            <person name="Lipzen A."/>
            <person name="Mereny Z."/>
            <person name="Hegedus B."/>
            <person name="Baldrian P."/>
            <person name="Stursova M."/>
            <person name="Weitz H."/>
            <person name="Taylor A."/>
            <person name="Grigoriev I.V."/>
            <person name="Nagy L.G."/>
            <person name="Martin F."/>
            <person name="Kauserud H."/>
        </authorList>
    </citation>
    <scope>NUCLEOTIDE SEQUENCE</scope>
    <source>
        <strain evidence="1">9284</strain>
    </source>
</reference>
<accession>A0AAD7FDS1</accession>
<name>A0AAD7FDS1_9AGAR</name>
<protein>
    <submittedName>
        <fullName evidence="1">Uncharacterized protein</fullName>
    </submittedName>
</protein>
<keyword evidence="2" id="KW-1185">Reference proteome</keyword>
<comment type="caution">
    <text evidence="1">The sequence shown here is derived from an EMBL/GenBank/DDBJ whole genome shotgun (WGS) entry which is preliminary data.</text>
</comment>
<sequence>MYGQGPSARELRRLQHLNFQSCSVVLLILVSYVSNGTSKITLDQGVMIRQGNISELNADYIVEPGSRTFCENNVWAMGGSFIETILRLFRNGQCIQEFRCLRAENSHGSIYRRMSNSNGFGRGYSETDSVVPINISETSSWLLSVVGVSHGISGPLLLILTTIMSPALLVAPNPTFSG</sequence>